<dbReference type="GO" id="GO:0019171">
    <property type="term" value="F:(3R)-hydroxyacyl-[acyl-carrier-protein] dehydratase activity"/>
    <property type="evidence" value="ECO:0007669"/>
    <property type="project" value="TreeGrafter"/>
</dbReference>
<evidence type="ECO:0000259" key="1">
    <source>
        <dbReference type="Pfam" id="PF13452"/>
    </source>
</evidence>
<dbReference type="InterPro" id="IPR039569">
    <property type="entry name" value="FAS1-like_DH_region"/>
</dbReference>
<keyword evidence="3" id="KW-1185">Reference proteome</keyword>
<gene>
    <name evidence="2" type="ORF">I0K15_19130</name>
</gene>
<dbReference type="Proteomes" id="UP000594800">
    <property type="component" value="Chromosome"/>
</dbReference>
<dbReference type="PANTHER" id="PTHR28152">
    <property type="entry name" value="HYDROXYACYL-THIOESTER DEHYDRATASE TYPE 2, MITOCHONDRIAL"/>
    <property type="match status" value="1"/>
</dbReference>
<sequence>MTHPALGRSETREEVIDPARLAALRAALDLPEGGDTLPPFAHQIYFWQAERPAALGRDGHPATGGFIPDLGLPRRMWAGGRLTFTAPLRTGLPARKTTTITNIAEKAGRSGALAFVTLEHRFEQDGTLCVTEEQDLVYRPDDAPAAAPQPCERIEPEPQSADPTLLFRYSALTFNGHRIHYDADYARQVEGYPGLVVHGPLLAQLLALRAERTLVGLTTFTFRARSPVTAGEPFETCAEHRDGALHLWIRAADGRLAMTAEAT</sequence>
<protein>
    <submittedName>
        <fullName evidence="2">MaoC family dehydratase N-terminal domain-containing protein</fullName>
    </submittedName>
</protein>
<dbReference type="InterPro" id="IPR029069">
    <property type="entry name" value="HotDog_dom_sf"/>
</dbReference>
<dbReference type="AlphaFoldDB" id="A0A7S9LRM3"/>
<dbReference type="KEGG" id="poz:I0K15_19130"/>
<accession>A0A7S9LRM3</accession>
<evidence type="ECO:0000313" key="2">
    <source>
        <dbReference type="EMBL" id="QPH53861.1"/>
    </source>
</evidence>
<name>A0A7S9LRM3_9RHOB</name>
<organism evidence="2 3">
    <name type="scientific">Pontivivens ytuae</name>
    <dbReference type="NCBI Taxonomy" id="2789856"/>
    <lineage>
        <taxon>Bacteria</taxon>
        <taxon>Pseudomonadati</taxon>
        <taxon>Pseudomonadota</taxon>
        <taxon>Alphaproteobacteria</taxon>
        <taxon>Rhodobacterales</taxon>
        <taxon>Paracoccaceae</taxon>
        <taxon>Pontivivens</taxon>
    </lineage>
</organism>
<proteinExistence type="predicted"/>
<dbReference type="InterPro" id="IPR052741">
    <property type="entry name" value="Mitochondrial_HTD2"/>
</dbReference>
<feature type="domain" description="FAS1-like dehydratase" evidence="1">
    <location>
        <begin position="68"/>
        <end position="130"/>
    </location>
</feature>
<dbReference type="RefSeq" id="WP_196103070.1">
    <property type="nucleotide sequence ID" value="NZ_CP064942.1"/>
</dbReference>
<dbReference type="SUPFAM" id="SSF54637">
    <property type="entry name" value="Thioesterase/thiol ester dehydrase-isomerase"/>
    <property type="match status" value="2"/>
</dbReference>
<evidence type="ECO:0000313" key="3">
    <source>
        <dbReference type="Proteomes" id="UP000594800"/>
    </source>
</evidence>
<dbReference type="EMBL" id="CP064942">
    <property type="protein sequence ID" value="QPH53861.1"/>
    <property type="molecule type" value="Genomic_DNA"/>
</dbReference>
<dbReference type="Pfam" id="PF13452">
    <property type="entry name" value="FAS1_DH_region"/>
    <property type="match status" value="1"/>
</dbReference>
<dbReference type="Gene3D" id="3.10.129.10">
    <property type="entry name" value="Hotdog Thioesterase"/>
    <property type="match status" value="1"/>
</dbReference>
<reference evidence="2 3" key="1">
    <citation type="submission" date="2020-11" db="EMBL/GenBank/DDBJ databases">
        <title>Description of Pontivivens ytuae sp. nov. isolated from deep sea sediment of Mariana Trench.</title>
        <authorList>
            <person name="Wang Z."/>
            <person name="Sun Q.-L."/>
            <person name="Xu X.-D."/>
            <person name="Tang Y.-Z."/>
            <person name="Zhang J."/>
        </authorList>
    </citation>
    <scope>NUCLEOTIDE SEQUENCE [LARGE SCALE GENOMIC DNA]</scope>
    <source>
        <strain evidence="2 3">MT2928</strain>
    </source>
</reference>
<dbReference type="PANTHER" id="PTHR28152:SF1">
    <property type="entry name" value="HYDROXYACYL-THIOESTER DEHYDRATASE TYPE 2, MITOCHONDRIAL"/>
    <property type="match status" value="1"/>
</dbReference>